<accession>A0ABW1X1P9</accession>
<dbReference type="InterPro" id="IPR050109">
    <property type="entry name" value="HTH-type_TetR-like_transc_reg"/>
</dbReference>
<evidence type="ECO:0000313" key="6">
    <source>
        <dbReference type="EMBL" id="MFC6396445.1"/>
    </source>
</evidence>
<evidence type="ECO:0000259" key="5">
    <source>
        <dbReference type="PROSITE" id="PS50977"/>
    </source>
</evidence>
<dbReference type="PROSITE" id="PS50977">
    <property type="entry name" value="HTH_TETR_2"/>
    <property type="match status" value="1"/>
</dbReference>
<evidence type="ECO:0000256" key="3">
    <source>
        <dbReference type="ARBA" id="ARBA00023163"/>
    </source>
</evidence>
<dbReference type="Gene3D" id="1.10.10.60">
    <property type="entry name" value="Homeodomain-like"/>
    <property type="match status" value="1"/>
</dbReference>
<dbReference type="SUPFAM" id="SSF46689">
    <property type="entry name" value="Homeodomain-like"/>
    <property type="match status" value="1"/>
</dbReference>
<dbReference type="Proteomes" id="UP001596266">
    <property type="component" value="Unassembled WGS sequence"/>
</dbReference>
<keyword evidence="2 4" id="KW-0238">DNA-binding</keyword>
<dbReference type="Pfam" id="PF00440">
    <property type="entry name" value="TetR_N"/>
    <property type="match status" value="1"/>
</dbReference>
<organism evidence="6 7">
    <name type="scientific">Luteococcus sanguinis</name>
    <dbReference type="NCBI Taxonomy" id="174038"/>
    <lineage>
        <taxon>Bacteria</taxon>
        <taxon>Bacillati</taxon>
        <taxon>Actinomycetota</taxon>
        <taxon>Actinomycetes</taxon>
        <taxon>Propionibacteriales</taxon>
        <taxon>Propionibacteriaceae</taxon>
        <taxon>Luteococcus</taxon>
    </lineage>
</organism>
<dbReference type="PANTHER" id="PTHR30055:SF238">
    <property type="entry name" value="MYCOFACTOCIN BIOSYNTHESIS TRANSCRIPTIONAL REGULATOR MFTR-RELATED"/>
    <property type="match status" value="1"/>
</dbReference>
<sequence>MTQETSGDLFPADETGLDDGAALGLRERKKKETRHAIHLAALRLVSEQGLGNVSTDDIAAAAGVSQRTFFNYFPTKETALTGSIDLLAQRIGQFFESSAPHESAFGLCRRLARRMVQLGTRDEEGWRLRREVLRQNPELASSMLGQHRDAQATLRLALEVRLGDSTGTSWLPAMLASTTFGAVAATVNLAQTSEEALVMLDEILDALAPGLDR</sequence>
<dbReference type="InterPro" id="IPR009057">
    <property type="entry name" value="Homeodomain-like_sf"/>
</dbReference>
<reference evidence="7" key="1">
    <citation type="journal article" date="2019" name="Int. J. Syst. Evol. Microbiol.">
        <title>The Global Catalogue of Microorganisms (GCM) 10K type strain sequencing project: providing services to taxonomists for standard genome sequencing and annotation.</title>
        <authorList>
            <consortium name="The Broad Institute Genomics Platform"/>
            <consortium name="The Broad Institute Genome Sequencing Center for Infectious Disease"/>
            <person name="Wu L."/>
            <person name="Ma J."/>
        </authorList>
    </citation>
    <scope>NUCLEOTIDE SEQUENCE [LARGE SCALE GENOMIC DNA]</scope>
    <source>
        <strain evidence="7">CGMCC 1.15277</strain>
    </source>
</reference>
<dbReference type="Gene3D" id="1.10.357.10">
    <property type="entry name" value="Tetracycline Repressor, domain 2"/>
    <property type="match status" value="1"/>
</dbReference>
<dbReference type="InterPro" id="IPR001647">
    <property type="entry name" value="HTH_TetR"/>
</dbReference>
<keyword evidence="1" id="KW-0805">Transcription regulation</keyword>
<protein>
    <submittedName>
        <fullName evidence="6">TetR/AcrR family transcriptional regulator</fullName>
    </submittedName>
</protein>
<dbReference type="EMBL" id="JBHSUA010000009">
    <property type="protein sequence ID" value="MFC6396445.1"/>
    <property type="molecule type" value="Genomic_DNA"/>
</dbReference>
<feature type="domain" description="HTH tetR-type" evidence="5">
    <location>
        <begin position="31"/>
        <end position="91"/>
    </location>
</feature>
<dbReference type="InterPro" id="IPR041347">
    <property type="entry name" value="MftR_C"/>
</dbReference>
<evidence type="ECO:0000256" key="4">
    <source>
        <dbReference type="PROSITE-ProRule" id="PRU00335"/>
    </source>
</evidence>
<evidence type="ECO:0000256" key="1">
    <source>
        <dbReference type="ARBA" id="ARBA00023015"/>
    </source>
</evidence>
<feature type="DNA-binding region" description="H-T-H motif" evidence="4">
    <location>
        <begin position="54"/>
        <end position="73"/>
    </location>
</feature>
<comment type="caution">
    <text evidence="6">The sequence shown here is derived from an EMBL/GenBank/DDBJ whole genome shotgun (WGS) entry which is preliminary data.</text>
</comment>
<keyword evidence="3" id="KW-0804">Transcription</keyword>
<dbReference type="PRINTS" id="PR00455">
    <property type="entry name" value="HTHTETR"/>
</dbReference>
<proteinExistence type="predicted"/>
<dbReference type="Pfam" id="PF17754">
    <property type="entry name" value="TetR_C_14"/>
    <property type="match status" value="1"/>
</dbReference>
<dbReference type="RefSeq" id="WP_343884916.1">
    <property type="nucleotide sequence ID" value="NZ_BAAAKI010000004.1"/>
</dbReference>
<dbReference type="PROSITE" id="PS01081">
    <property type="entry name" value="HTH_TETR_1"/>
    <property type="match status" value="1"/>
</dbReference>
<name>A0ABW1X1P9_9ACTN</name>
<evidence type="ECO:0000313" key="7">
    <source>
        <dbReference type="Proteomes" id="UP001596266"/>
    </source>
</evidence>
<dbReference type="PANTHER" id="PTHR30055">
    <property type="entry name" value="HTH-TYPE TRANSCRIPTIONAL REGULATOR RUTR"/>
    <property type="match status" value="1"/>
</dbReference>
<evidence type="ECO:0000256" key="2">
    <source>
        <dbReference type="ARBA" id="ARBA00023125"/>
    </source>
</evidence>
<dbReference type="InterPro" id="IPR023772">
    <property type="entry name" value="DNA-bd_HTH_TetR-type_CS"/>
</dbReference>
<gene>
    <name evidence="6" type="ORF">ACFP57_05505</name>
</gene>
<keyword evidence="7" id="KW-1185">Reference proteome</keyword>